<dbReference type="PANTHER" id="PTHR43123">
    <property type="entry name" value="POLYSACCHARIDE DEACETYLASE-RELATED"/>
    <property type="match status" value="1"/>
</dbReference>
<reference evidence="6 7" key="1">
    <citation type="submission" date="2023-07" db="EMBL/GenBank/DDBJ databases">
        <title>Genomic Encyclopedia of Type Strains, Phase IV (KMG-IV): sequencing the most valuable type-strain genomes for metagenomic binning, comparative biology and taxonomic classification.</title>
        <authorList>
            <person name="Goeker M."/>
        </authorList>
    </citation>
    <scope>NUCLEOTIDE SEQUENCE [LARGE SCALE GENOMIC DNA]</scope>
    <source>
        <strain evidence="6 7">B1-1</strain>
    </source>
</reference>
<dbReference type="SUPFAM" id="SSF88713">
    <property type="entry name" value="Glycoside hydrolase/deacetylase"/>
    <property type="match status" value="1"/>
</dbReference>
<organism evidence="6 7">
    <name type="scientific">Kaistia geumhonensis</name>
    <dbReference type="NCBI Taxonomy" id="410839"/>
    <lineage>
        <taxon>Bacteria</taxon>
        <taxon>Pseudomonadati</taxon>
        <taxon>Pseudomonadota</taxon>
        <taxon>Alphaproteobacteria</taxon>
        <taxon>Hyphomicrobiales</taxon>
        <taxon>Kaistiaceae</taxon>
        <taxon>Kaistia</taxon>
    </lineage>
</organism>
<dbReference type="RefSeq" id="WP_266279242.1">
    <property type="nucleotide sequence ID" value="NZ_JAPKNF010000001.1"/>
</dbReference>
<feature type="domain" description="NodB homology" evidence="5">
    <location>
        <begin position="78"/>
        <end position="298"/>
    </location>
</feature>
<comment type="caution">
    <text evidence="6">The sequence shown here is derived from an EMBL/GenBank/DDBJ whole genome shotgun (WGS) entry which is preliminary data.</text>
</comment>
<evidence type="ECO:0000256" key="4">
    <source>
        <dbReference type="ARBA" id="ARBA00032976"/>
    </source>
</evidence>
<accession>A0ABU0M7E2</accession>
<evidence type="ECO:0000256" key="3">
    <source>
        <dbReference type="ARBA" id="ARBA00020071"/>
    </source>
</evidence>
<dbReference type="Pfam" id="PF01522">
    <property type="entry name" value="Polysacc_deac_1"/>
    <property type="match status" value="1"/>
</dbReference>
<comment type="function">
    <text evidence="1">Is involved in generating a small heat-stable compound (Nod), an acylated oligomer of N-acetylglucosamine, that stimulates mitosis in various plant protoplasts.</text>
</comment>
<sequence>MTANPRLFDFGDVPGPGPRRNLVGYGRKGLKVRWPNGAKAALAIVLNYESGAEASWPSGDRRNDRIFEFPYSLDPRFRDLAQESVAEFGSRAGVWRLARMLDELGVRCTFSGCAVAYARNPEVGAYIREAGHEGASHGYRWEEVWNLSRQEEKERIAAAVEIIRESCGERPIGWQTRHSGSLATRELLVEEGGFLYDCDSTADDLPYYVEVLGKRHLIVPYSSTYNDHRFIIAQGYSKPQDFFDYCRDGIDYLRREGETRPKMMTIGIHAHWMGQAARTAALHRFIEYVLSLGDVWIARRRDIAEWFTANHDSFVQETEREAGQA</sequence>
<name>A0ABU0M7E2_9HYPH</name>
<dbReference type="EMBL" id="JAUSWJ010000001">
    <property type="protein sequence ID" value="MDQ0516718.1"/>
    <property type="molecule type" value="Genomic_DNA"/>
</dbReference>
<evidence type="ECO:0000313" key="7">
    <source>
        <dbReference type="Proteomes" id="UP001223743"/>
    </source>
</evidence>
<dbReference type="InterPro" id="IPR011330">
    <property type="entry name" value="Glyco_hydro/deAcase_b/a-brl"/>
</dbReference>
<dbReference type="InterPro" id="IPR002509">
    <property type="entry name" value="NODB_dom"/>
</dbReference>
<evidence type="ECO:0000256" key="1">
    <source>
        <dbReference type="ARBA" id="ARBA00003236"/>
    </source>
</evidence>
<keyword evidence="7" id="KW-1185">Reference proteome</keyword>
<dbReference type="Gene3D" id="3.20.20.370">
    <property type="entry name" value="Glycoside hydrolase/deacetylase"/>
    <property type="match status" value="1"/>
</dbReference>
<evidence type="ECO:0000313" key="6">
    <source>
        <dbReference type="EMBL" id="MDQ0516718.1"/>
    </source>
</evidence>
<protein>
    <recommendedName>
        <fullName evidence="3">Chitooligosaccharide deacetylase</fullName>
    </recommendedName>
    <alternativeName>
        <fullName evidence="4">Nodulation protein B</fullName>
    </alternativeName>
</protein>
<gene>
    <name evidence="6" type="ORF">QO015_002331</name>
</gene>
<dbReference type="PANTHER" id="PTHR43123:SF4">
    <property type="entry name" value="POLYSACCHARIDE DEACETYLASE"/>
    <property type="match status" value="1"/>
</dbReference>
<comment type="similarity">
    <text evidence="2">Belongs to the polysaccharide deacetylase family.</text>
</comment>
<proteinExistence type="inferred from homology"/>
<evidence type="ECO:0000259" key="5">
    <source>
        <dbReference type="PROSITE" id="PS51677"/>
    </source>
</evidence>
<dbReference type="Proteomes" id="UP001223743">
    <property type="component" value="Unassembled WGS sequence"/>
</dbReference>
<evidence type="ECO:0000256" key="2">
    <source>
        <dbReference type="ARBA" id="ARBA00010973"/>
    </source>
</evidence>
<dbReference type="PROSITE" id="PS51677">
    <property type="entry name" value="NODB"/>
    <property type="match status" value="1"/>
</dbReference>